<sequence length="517" mass="55762">MTSRRAFVSSLHLRLWMLGALRFFRLGLLGLVALGISAWLLGCGAATRVLTEAWAQELHGKSVFRVCRRHPRVGANARYWYEIGDGVHRPAFEPLEKLLENPSVNAVFIHDPHAPPESRRLLGLAYQELPCDKPPPPPPPPPPPKKIAAKEPDAAPAKRTTVRTETRTSAIRPCERPRNGPPDPRYLGQTAPTPAPAPGMSAPCPPPPPGSTYEEQKVNLARREAEEEARRIGERIGREWGVTLGKAAGVKDSINVVYLGNFDYDIRDKPDAEVFETIRTNLAKELNAIPDLPTYDDEGLARIAWEGFLRGYGKGWADAEAKYAIVNALADVLLMVASGGAAALETAGARVLRAAQQRLRSMPVFLPSAAGGPGGFLRRPKLPSPPAASPPKAAAPPSGTTVTTTTKPVTATPNVSKPNGAQSTPAAAQGNPPSDKRRFTPSDRAKGLERAKDADGVPRCTYCGKELEPKAGKPNSYEPDHRIPHVRGGPSTPDNLVPSCRTCNRSKGAKTPEEWKP</sequence>
<dbReference type="RefSeq" id="WP_136972059.1">
    <property type="nucleotide sequence ID" value="NZ_JARZHI010000072.1"/>
</dbReference>
<dbReference type="Gene3D" id="1.10.30.50">
    <property type="match status" value="1"/>
</dbReference>
<feature type="compositionally biased region" description="Pro residues" evidence="1">
    <location>
        <begin position="193"/>
        <end position="210"/>
    </location>
</feature>
<feature type="domain" description="HNH nuclease" evidence="2">
    <location>
        <begin position="445"/>
        <end position="505"/>
    </location>
</feature>
<feature type="compositionally biased region" description="Low complexity" evidence="1">
    <location>
        <begin position="390"/>
        <end position="413"/>
    </location>
</feature>
<dbReference type="PANTHER" id="PTHR48125">
    <property type="entry name" value="LP07818P1"/>
    <property type="match status" value="1"/>
</dbReference>
<feature type="region of interest" description="Disordered" evidence="1">
    <location>
        <begin position="375"/>
        <end position="517"/>
    </location>
</feature>
<feature type="compositionally biased region" description="Basic and acidic residues" evidence="1">
    <location>
        <begin position="434"/>
        <end position="456"/>
    </location>
</feature>
<dbReference type="Proteomes" id="UP001160301">
    <property type="component" value="Unassembled WGS sequence"/>
</dbReference>
<feature type="compositionally biased region" description="Polar residues" evidence="1">
    <location>
        <begin position="414"/>
        <end position="426"/>
    </location>
</feature>
<evidence type="ECO:0000313" key="4">
    <source>
        <dbReference type="Proteomes" id="UP001160301"/>
    </source>
</evidence>
<keyword evidence="3" id="KW-0378">Hydrolase</keyword>
<organism evidence="3 4">
    <name type="scientific">Polyangium sorediatum</name>
    <dbReference type="NCBI Taxonomy" id="889274"/>
    <lineage>
        <taxon>Bacteria</taxon>
        <taxon>Pseudomonadati</taxon>
        <taxon>Myxococcota</taxon>
        <taxon>Polyangia</taxon>
        <taxon>Polyangiales</taxon>
        <taxon>Polyangiaceae</taxon>
        <taxon>Polyangium</taxon>
    </lineage>
</organism>
<dbReference type="InterPro" id="IPR003615">
    <property type="entry name" value="HNH_nuc"/>
</dbReference>
<dbReference type="Pfam" id="PF01844">
    <property type="entry name" value="HNH"/>
    <property type="match status" value="1"/>
</dbReference>
<reference evidence="3 4" key="1">
    <citation type="submission" date="2023-04" db="EMBL/GenBank/DDBJ databases">
        <title>The genome sequence of Polyangium sorediatum DSM14670.</title>
        <authorList>
            <person name="Zhang X."/>
        </authorList>
    </citation>
    <scope>NUCLEOTIDE SEQUENCE [LARGE SCALE GENOMIC DNA]</scope>
    <source>
        <strain evidence="3 4">DSM 14670</strain>
    </source>
</reference>
<accession>A0ABT6P689</accession>
<dbReference type="CDD" id="cd00085">
    <property type="entry name" value="HNHc"/>
    <property type="match status" value="1"/>
</dbReference>
<feature type="region of interest" description="Disordered" evidence="1">
    <location>
        <begin position="128"/>
        <end position="214"/>
    </location>
</feature>
<name>A0ABT6P689_9BACT</name>
<protein>
    <submittedName>
        <fullName evidence="3">HNH endonuclease signature motif containing protein</fullName>
    </submittedName>
</protein>
<evidence type="ECO:0000259" key="2">
    <source>
        <dbReference type="SMART" id="SM00507"/>
    </source>
</evidence>
<dbReference type="SMART" id="SM00507">
    <property type="entry name" value="HNHc"/>
    <property type="match status" value="1"/>
</dbReference>
<evidence type="ECO:0000256" key="1">
    <source>
        <dbReference type="SAM" id="MobiDB-lite"/>
    </source>
</evidence>
<feature type="compositionally biased region" description="Pro residues" evidence="1">
    <location>
        <begin position="132"/>
        <end position="145"/>
    </location>
</feature>
<keyword evidence="4" id="KW-1185">Reference proteome</keyword>
<keyword evidence="3" id="KW-0540">Nuclease</keyword>
<dbReference type="GO" id="GO:0004519">
    <property type="term" value="F:endonuclease activity"/>
    <property type="evidence" value="ECO:0007669"/>
    <property type="project" value="UniProtKB-KW"/>
</dbReference>
<comment type="caution">
    <text evidence="3">The sequence shown here is derived from an EMBL/GenBank/DDBJ whole genome shotgun (WGS) entry which is preliminary data.</text>
</comment>
<evidence type="ECO:0000313" key="3">
    <source>
        <dbReference type="EMBL" id="MDI1436059.1"/>
    </source>
</evidence>
<gene>
    <name evidence="3" type="ORF">QHF89_41525</name>
</gene>
<proteinExistence type="predicted"/>
<dbReference type="SUPFAM" id="SSF101447">
    <property type="entry name" value="Formin homology 2 domain (FH2 domain)"/>
    <property type="match status" value="1"/>
</dbReference>
<keyword evidence="3" id="KW-0255">Endonuclease</keyword>
<dbReference type="InterPro" id="IPR002711">
    <property type="entry name" value="HNH"/>
</dbReference>
<dbReference type="EMBL" id="JARZHI010000072">
    <property type="protein sequence ID" value="MDI1436059.1"/>
    <property type="molecule type" value="Genomic_DNA"/>
</dbReference>
<dbReference type="PANTHER" id="PTHR48125:SF12">
    <property type="entry name" value="AT HOOK TRANSCRIPTION FACTOR FAMILY-RELATED"/>
    <property type="match status" value="1"/>
</dbReference>